<dbReference type="GO" id="GO:0016151">
    <property type="term" value="F:nickel cation binding"/>
    <property type="evidence" value="ECO:0007669"/>
    <property type="project" value="InterPro"/>
</dbReference>
<feature type="binding site" evidence="8">
    <location>
        <position position="476"/>
    </location>
    <ligand>
        <name>Fe cation</name>
        <dbReference type="ChEBI" id="CHEBI:24875"/>
    </ligand>
</feature>
<feature type="binding site" evidence="8">
    <location>
        <position position="473"/>
    </location>
    <ligand>
        <name>Ni(2+)</name>
        <dbReference type="ChEBI" id="CHEBI:49786"/>
    </ligand>
</feature>
<dbReference type="Proteomes" id="UP000294614">
    <property type="component" value="Unassembled WGS sequence"/>
</dbReference>
<dbReference type="RefSeq" id="WP_132872842.1">
    <property type="nucleotide sequence ID" value="NZ_SMGG01000003.1"/>
</dbReference>
<evidence type="ECO:0000256" key="2">
    <source>
        <dbReference type="ARBA" id="ARBA00004196"/>
    </source>
</evidence>
<dbReference type="GO" id="GO:0030313">
    <property type="term" value="C:cell envelope"/>
    <property type="evidence" value="ECO:0007669"/>
    <property type="project" value="UniProtKB-SubCell"/>
</dbReference>
<keyword evidence="7" id="KW-0560">Oxidoreductase</keyword>
<evidence type="ECO:0000256" key="3">
    <source>
        <dbReference type="ARBA" id="ARBA00009292"/>
    </source>
</evidence>
<evidence type="ECO:0000313" key="10">
    <source>
        <dbReference type="Proteomes" id="UP000294614"/>
    </source>
</evidence>
<name>A0A4R1KEV5_9BACT</name>
<comment type="caution">
    <text evidence="9">The sequence shown here is derived from an EMBL/GenBank/DDBJ whole genome shotgun (WGS) entry which is preliminary data.</text>
</comment>
<evidence type="ECO:0000256" key="1">
    <source>
        <dbReference type="ARBA" id="ARBA00001967"/>
    </source>
</evidence>
<dbReference type="Gene3D" id="1.10.645.10">
    <property type="entry name" value="Cytochrome-c3 Hydrogenase, chain B"/>
    <property type="match status" value="1"/>
</dbReference>
<comment type="cofactor">
    <cofactor evidence="8">
        <name>Fe cation</name>
        <dbReference type="ChEBI" id="CHEBI:24875"/>
    </cofactor>
</comment>
<dbReference type="InterPro" id="IPR001501">
    <property type="entry name" value="Ni-dep_hyd_lsu"/>
</dbReference>
<gene>
    <name evidence="9" type="ORF">C8D98_1173</name>
</gene>
<dbReference type="PROSITE" id="PS00507">
    <property type="entry name" value="NI_HGENASE_L_1"/>
    <property type="match status" value="1"/>
</dbReference>
<evidence type="ECO:0000256" key="7">
    <source>
        <dbReference type="ARBA" id="ARBA00023002"/>
    </source>
</evidence>
<comment type="subcellular location">
    <subcellularLocation>
        <location evidence="2">Cell envelope</location>
    </subcellularLocation>
</comment>
<organism evidence="9 10">
    <name type="scientific">Seleniivibrio woodruffii</name>
    <dbReference type="NCBI Taxonomy" id="1078050"/>
    <lineage>
        <taxon>Bacteria</taxon>
        <taxon>Pseudomonadati</taxon>
        <taxon>Deferribacterota</taxon>
        <taxon>Deferribacteres</taxon>
        <taxon>Deferribacterales</taxon>
        <taxon>Geovibrionaceae</taxon>
        <taxon>Seleniivibrio</taxon>
    </lineage>
</organism>
<accession>A0A4R1KEV5</accession>
<feature type="binding site" evidence="8">
    <location>
        <position position="42"/>
    </location>
    <ligand>
        <name>Mg(2+)</name>
        <dbReference type="ChEBI" id="CHEBI:18420"/>
    </ligand>
</feature>
<keyword evidence="6 8" id="KW-0479">Metal-binding</keyword>
<feature type="binding site" evidence="8">
    <location>
        <position position="424"/>
    </location>
    <ligand>
        <name>Mg(2+)</name>
        <dbReference type="ChEBI" id="CHEBI:18420"/>
    </ligand>
</feature>
<comment type="cofactor">
    <cofactor evidence="1 8">
        <name>Ni(2+)</name>
        <dbReference type="ChEBI" id="CHEBI:49786"/>
    </cofactor>
</comment>
<dbReference type="GO" id="GO:0008901">
    <property type="term" value="F:ferredoxin hydrogenase activity"/>
    <property type="evidence" value="ECO:0007669"/>
    <property type="project" value="InterPro"/>
</dbReference>
<keyword evidence="10" id="KW-1185">Reference proteome</keyword>
<reference evidence="9 10" key="1">
    <citation type="submission" date="2019-03" db="EMBL/GenBank/DDBJ databases">
        <title>Genomic Encyclopedia of Type Strains, Phase IV (KMG-IV): sequencing the most valuable type-strain genomes for metagenomic binning, comparative biology and taxonomic classification.</title>
        <authorList>
            <person name="Goeker M."/>
        </authorList>
    </citation>
    <scope>NUCLEOTIDE SEQUENCE [LARGE SCALE GENOMIC DNA]</scope>
    <source>
        <strain evidence="9 10">DSM 24984</strain>
    </source>
</reference>
<dbReference type="OrthoDB" id="9761717at2"/>
<feature type="binding site" evidence="8">
    <location>
        <position position="64"/>
    </location>
    <ligand>
        <name>Fe cation</name>
        <dbReference type="ChEBI" id="CHEBI:24875"/>
    </ligand>
</feature>
<dbReference type="SUPFAM" id="SSF56762">
    <property type="entry name" value="HydB/Nqo4-like"/>
    <property type="match status" value="1"/>
</dbReference>
<dbReference type="InterPro" id="IPR018194">
    <property type="entry name" value="Ni-dep_hyd_lsu_Ni_BS"/>
</dbReference>
<keyword evidence="5 8" id="KW-0533">Nickel</keyword>
<sequence>MSTLLSVDPVSRIEGHMSVETAVEGGRVSKVRIAGNMYRGMERLLFNRHPVDSARIAQRICGVCHEVHGISSVMALEQIFKVTPPANGQVLRDMILGLHIVTDHLLHFYNLCSPDYIDYAAAAGYSGRDANLKNISDWISSSGTMFVINKTPGDYIRDKEVARRFALHYFEALKIRAEAASGLALIGGKVPFIHALLPGGITTEITTDTLMKYYHVLTKTADFVNNSFIPDVMVLAERYPEYFRIGEAYNTFYAHTSLKSKKGWLFNSGVIVDGQKQPFDYKKVKELLNSSFYNPDGSPNESAKGAYSWIKAPRYNGFPLETGPLARMAVNNDQGFRQFLARFGQSSIRSSVMGRLLARAYESRLLCNYLFERSEEFVIGKSTINHVDLQANVTGEGIGFSLAARGALVHHIKAYNGKVTDYRMIVPSTWNFGPTAGGKHGVAEKSILGTPVRFGGESGSIEVGRVIRSYDPCTACSVH</sequence>
<evidence type="ECO:0000256" key="5">
    <source>
        <dbReference type="ARBA" id="ARBA00022596"/>
    </source>
</evidence>
<feature type="binding site" evidence="8">
    <location>
        <position position="479"/>
    </location>
    <ligand>
        <name>Mg(2+)</name>
        <dbReference type="ChEBI" id="CHEBI:18420"/>
    </ligand>
</feature>
<evidence type="ECO:0000313" key="9">
    <source>
        <dbReference type="EMBL" id="TCK62640.1"/>
    </source>
</evidence>
<dbReference type="EMBL" id="SMGG01000003">
    <property type="protein sequence ID" value="TCK62640.1"/>
    <property type="molecule type" value="Genomic_DNA"/>
</dbReference>
<dbReference type="InterPro" id="IPR050867">
    <property type="entry name" value="NiFe/NiFeSe_hydrgnase_LSU"/>
</dbReference>
<comment type="similarity">
    <text evidence="3">Belongs to the [NiFe]/[NiFeSe] hydrogenase large subunit family.</text>
</comment>
<dbReference type="PANTHER" id="PTHR42958">
    <property type="entry name" value="HYDROGENASE-2 LARGE CHAIN"/>
    <property type="match status" value="1"/>
</dbReference>
<keyword evidence="8" id="KW-0408">Iron</keyword>
<evidence type="ECO:0000256" key="6">
    <source>
        <dbReference type="ARBA" id="ARBA00022723"/>
    </source>
</evidence>
<feature type="binding site" evidence="8">
    <location>
        <position position="64"/>
    </location>
    <ligand>
        <name>Ni(2+)</name>
        <dbReference type="ChEBI" id="CHEBI:49786"/>
    </ligand>
</feature>
<proteinExistence type="inferred from homology"/>
<feature type="binding site" evidence="8">
    <location>
        <position position="61"/>
    </location>
    <ligand>
        <name>Ni(2+)</name>
        <dbReference type="ChEBI" id="CHEBI:49786"/>
    </ligand>
</feature>
<evidence type="ECO:0000256" key="8">
    <source>
        <dbReference type="PIRSR" id="PIRSR601501-1"/>
    </source>
</evidence>
<dbReference type="PANTHER" id="PTHR42958:SF2">
    <property type="entry name" value="UPTAKE HYDROGENASE LARGE SUBUNIT"/>
    <property type="match status" value="1"/>
</dbReference>
<protein>
    <submittedName>
        <fullName evidence="9">Hydrogenase large subunit</fullName>
    </submittedName>
</protein>
<dbReference type="InterPro" id="IPR029014">
    <property type="entry name" value="NiFe-Hase_large"/>
</dbReference>
<dbReference type="Pfam" id="PF00374">
    <property type="entry name" value="NiFeSe_Hases"/>
    <property type="match status" value="2"/>
</dbReference>
<evidence type="ECO:0000256" key="4">
    <source>
        <dbReference type="ARBA" id="ARBA00011771"/>
    </source>
</evidence>
<keyword evidence="8" id="KW-0460">Magnesium</keyword>
<dbReference type="AlphaFoldDB" id="A0A4R1KEV5"/>
<comment type="subunit">
    <text evidence="4">Heterodimer of a large and a small subunit.</text>
</comment>